<sequence>MQIPMMDDHSLLNHLLMKVSYLLPIPRFSGETFLTYADNAPCSKSDVWRFAQMNEHISVRYNHINTNAPDLV</sequence>
<evidence type="ECO:0000313" key="2">
    <source>
        <dbReference type="Proteomes" id="UP001177021"/>
    </source>
</evidence>
<organism evidence="1 2">
    <name type="scientific">Trifolium pratense</name>
    <name type="common">Red clover</name>
    <dbReference type="NCBI Taxonomy" id="57577"/>
    <lineage>
        <taxon>Eukaryota</taxon>
        <taxon>Viridiplantae</taxon>
        <taxon>Streptophyta</taxon>
        <taxon>Embryophyta</taxon>
        <taxon>Tracheophyta</taxon>
        <taxon>Spermatophyta</taxon>
        <taxon>Magnoliopsida</taxon>
        <taxon>eudicotyledons</taxon>
        <taxon>Gunneridae</taxon>
        <taxon>Pentapetalae</taxon>
        <taxon>rosids</taxon>
        <taxon>fabids</taxon>
        <taxon>Fabales</taxon>
        <taxon>Fabaceae</taxon>
        <taxon>Papilionoideae</taxon>
        <taxon>50 kb inversion clade</taxon>
        <taxon>NPAAA clade</taxon>
        <taxon>Hologalegina</taxon>
        <taxon>IRL clade</taxon>
        <taxon>Trifolieae</taxon>
        <taxon>Trifolium</taxon>
    </lineage>
</organism>
<proteinExistence type="predicted"/>
<dbReference type="EMBL" id="CASHSV030000109">
    <property type="protein sequence ID" value="CAJ2650019.1"/>
    <property type="molecule type" value="Genomic_DNA"/>
</dbReference>
<comment type="caution">
    <text evidence="1">The sequence shown here is derived from an EMBL/GenBank/DDBJ whole genome shotgun (WGS) entry which is preliminary data.</text>
</comment>
<accession>A0ACB0K1A6</accession>
<reference evidence="1" key="1">
    <citation type="submission" date="2023-10" db="EMBL/GenBank/DDBJ databases">
        <authorList>
            <person name="Rodriguez Cubillos JULIANA M."/>
            <person name="De Vega J."/>
        </authorList>
    </citation>
    <scope>NUCLEOTIDE SEQUENCE</scope>
</reference>
<dbReference type="Proteomes" id="UP001177021">
    <property type="component" value="Unassembled WGS sequence"/>
</dbReference>
<name>A0ACB0K1A6_TRIPR</name>
<keyword evidence="2" id="KW-1185">Reference proteome</keyword>
<gene>
    <name evidence="1" type="ORF">MILVUS5_LOCUS17975</name>
</gene>
<evidence type="ECO:0000313" key="1">
    <source>
        <dbReference type="EMBL" id="CAJ2650019.1"/>
    </source>
</evidence>
<protein>
    <submittedName>
        <fullName evidence="1">Uncharacterized protein</fullName>
    </submittedName>
</protein>